<gene>
    <name evidence="3" type="ORF">US91_C0009G0026</name>
</gene>
<keyword evidence="2" id="KW-0808">Transferase</keyword>
<dbReference type="PANTHER" id="PTHR13069:SF21">
    <property type="entry name" value="ALKYLATED DNA REPAIR PROTEIN ALKB HOMOLOG 8"/>
    <property type="match status" value="1"/>
</dbReference>
<protein>
    <recommendedName>
        <fullName evidence="5">Methyltransferase domain-containing protein</fullName>
    </recommendedName>
</protein>
<dbReference type="GO" id="GO:0008168">
    <property type="term" value="F:methyltransferase activity"/>
    <property type="evidence" value="ECO:0007669"/>
    <property type="project" value="UniProtKB-KW"/>
</dbReference>
<dbReference type="EMBL" id="LBUU01000009">
    <property type="protein sequence ID" value="KKQ69823.1"/>
    <property type="molecule type" value="Genomic_DNA"/>
</dbReference>
<keyword evidence="1" id="KW-0489">Methyltransferase</keyword>
<evidence type="ECO:0000256" key="1">
    <source>
        <dbReference type="ARBA" id="ARBA00022603"/>
    </source>
</evidence>
<comment type="caution">
    <text evidence="3">The sequence shown here is derived from an EMBL/GenBank/DDBJ whole genome shotgun (WGS) entry which is preliminary data.</text>
</comment>
<dbReference type="PANTHER" id="PTHR13069">
    <property type="entry name" value="ALKYLATED DNA REPAIR PROTEIN ALKB HOMOLOG 8"/>
    <property type="match status" value="1"/>
</dbReference>
<dbReference type="Proteomes" id="UP000034022">
    <property type="component" value="Unassembled WGS sequence"/>
</dbReference>
<evidence type="ECO:0000256" key="2">
    <source>
        <dbReference type="ARBA" id="ARBA00022679"/>
    </source>
</evidence>
<sequence length="231" mass="26925">MNKKTEKELLNIVKRNYIEIADHYSETRKKHLWPELIKLTENIKAGSKVLDVGCGSGKLLTAFENKEINYLGIDPCQELLNSAKTQFPDFKFNTGDIINLGDINELDYDYVFCIAVLQHIPGKDMQIKALRQLKNKVSQNGKIILSVWNIWNQEKYQKLIWKFWLLKLIGKNKMNFGDILFDWKNPAGTSISKRYYHAFTIFELKRLIKKSGLKIGKIYKDEYNIFAVLGK</sequence>
<evidence type="ECO:0000313" key="3">
    <source>
        <dbReference type="EMBL" id="KKQ69823.1"/>
    </source>
</evidence>
<dbReference type="GO" id="GO:0032259">
    <property type="term" value="P:methylation"/>
    <property type="evidence" value="ECO:0007669"/>
    <property type="project" value="UniProtKB-KW"/>
</dbReference>
<accession>A0A0G0JQH3</accession>
<proteinExistence type="predicted"/>
<dbReference type="InterPro" id="IPR051422">
    <property type="entry name" value="AlkB_tRNA_MeTrf/Diox"/>
</dbReference>
<dbReference type="CDD" id="cd02440">
    <property type="entry name" value="AdoMet_MTases"/>
    <property type="match status" value="1"/>
</dbReference>
<dbReference type="Pfam" id="PF13489">
    <property type="entry name" value="Methyltransf_23"/>
    <property type="match status" value="1"/>
</dbReference>
<name>A0A0G0JQH3_9BACT</name>
<evidence type="ECO:0000313" key="4">
    <source>
        <dbReference type="Proteomes" id="UP000034022"/>
    </source>
</evidence>
<dbReference type="SUPFAM" id="SSF53335">
    <property type="entry name" value="S-adenosyl-L-methionine-dependent methyltransferases"/>
    <property type="match status" value="1"/>
</dbReference>
<organism evidence="3 4">
    <name type="scientific">Candidatus Falkowbacteria bacterium GW2011_GWE1_38_31</name>
    <dbReference type="NCBI Taxonomy" id="1618638"/>
    <lineage>
        <taxon>Bacteria</taxon>
        <taxon>Candidatus Falkowiibacteriota</taxon>
    </lineage>
</organism>
<dbReference type="AlphaFoldDB" id="A0A0G0JQH3"/>
<evidence type="ECO:0008006" key="5">
    <source>
        <dbReference type="Google" id="ProtNLM"/>
    </source>
</evidence>
<reference evidence="3 4" key="1">
    <citation type="journal article" date="2015" name="Nature">
        <title>rRNA introns, odd ribosomes, and small enigmatic genomes across a large radiation of phyla.</title>
        <authorList>
            <person name="Brown C.T."/>
            <person name="Hug L.A."/>
            <person name="Thomas B.C."/>
            <person name="Sharon I."/>
            <person name="Castelle C.J."/>
            <person name="Singh A."/>
            <person name="Wilkins M.J."/>
            <person name="Williams K.H."/>
            <person name="Banfield J.F."/>
        </authorList>
    </citation>
    <scope>NUCLEOTIDE SEQUENCE [LARGE SCALE GENOMIC DNA]</scope>
</reference>
<dbReference type="InterPro" id="IPR029063">
    <property type="entry name" value="SAM-dependent_MTases_sf"/>
</dbReference>
<dbReference type="Gene3D" id="3.40.50.150">
    <property type="entry name" value="Vaccinia Virus protein VP39"/>
    <property type="match status" value="1"/>
</dbReference>